<sequence>MQTYPSADPSAVVSAPAVVRASGVVEGAPSLTARISWGAIFAGAVIALAIGLMLNTLGAAVGAMLADTSMRNGPDVSSFGIGAAAWLLISNLIALAIGGYTAARLSGTADGTDGTLHGLAVWAATLLVSAILLGNLIAGVATTAISGASNLLGGLAHGVGSVASTVGNQVAAHTSGNSLPSGAQSLINQMQGALASPNKPSDMSSAQRRTEITRLIRKRIVDGKLSQPDRTRLDDLVSAELGVNRDQAKQKSTHPVRLSITHKYLPW</sequence>
<dbReference type="OrthoDB" id="7585905at2"/>
<keyword evidence="1" id="KW-1133">Transmembrane helix</keyword>
<feature type="transmembrane region" description="Helical" evidence="1">
    <location>
        <begin position="39"/>
        <end position="66"/>
    </location>
</feature>
<accession>A0A8G2CP83</accession>
<keyword evidence="1" id="KW-0812">Transmembrane</keyword>
<dbReference type="RefSeq" id="WP_051657670.1">
    <property type="nucleotide sequence ID" value="NZ_FTNE01000062.1"/>
</dbReference>
<evidence type="ECO:0008006" key="4">
    <source>
        <dbReference type="Google" id="ProtNLM"/>
    </source>
</evidence>
<keyword evidence="3" id="KW-1185">Reference proteome</keyword>
<reference evidence="2 3" key="1">
    <citation type="submission" date="2017-01" db="EMBL/GenBank/DDBJ databases">
        <authorList>
            <person name="Varghese N."/>
            <person name="Submissions S."/>
        </authorList>
    </citation>
    <scope>NUCLEOTIDE SEQUENCE [LARGE SCALE GENOMIC DNA]</scope>
    <source>
        <strain evidence="2 3">ATCC 35905</strain>
    </source>
</reference>
<feature type="transmembrane region" description="Helical" evidence="1">
    <location>
        <begin position="120"/>
        <end position="141"/>
    </location>
</feature>
<evidence type="ECO:0000313" key="2">
    <source>
        <dbReference type="EMBL" id="SIR57592.1"/>
    </source>
</evidence>
<keyword evidence="1" id="KW-0472">Membrane</keyword>
<proteinExistence type="predicted"/>
<feature type="transmembrane region" description="Helical" evidence="1">
    <location>
        <begin position="78"/>
        <end position="100"/>
    </location>
</feature>
<name>A0A8G2CP83_ACIRU</name>
<organism evidence="2 3">
    <name type="scientific">Acidiphilium rubrum</name>
    <dbReference type="NCBI Taxonomy" id="526"/>
    <lineage>
        <taxon>Bacteria</taxon>
        <taxon>Pseudomonadati</taxon>
        <taxon>Pseudomonadota</taxon>
        <taxon>Alphaproteobacteria</taxon>
        <taxon>Acetobacterales</taxon>
        <taxon>Acidocellaceae</taxon>
        <taxon>Acidiphilium</taxon>
    </lineage>
</organism>
<evidence type="ECO:0000256" key="1">
    <source>
        <dbReference type="SAM" id="Phobius"/>
    </source>
</evidence>
<gene>
    <name evidence="2" type="ORF">SAMN05421828_1622</name>
</gene>
<dbReference type="AlphaFoldDB" id="A0A8G2CP83"/>
<dbReference type="EMBL" id="FTNE01000062">
    <property type="protein sequence ID" value="SIR57592.1"/>
    <property type="molecule type" value="Genomic_DNA"/>
</dbReference>
<dbReference type="Proteomes" id="UP000186308">
    <property type="component" value="Unassembled WGS sequence"/>
</dbReference>
<protein>
    <recommendedName>
        <fullName evidence="4">PhnA-like protein</fullName>
    </recommendedName>
</protein>
<comment type="caution">
    <text evidence="2">The sequence shown here is derived from an EMBL/GenBank/DDBJ whole genome shotgun (WGS) entry which is preliminary data.</text>
</comment>
<evidence type="ECO:0000313" key="3">
    <source>
        <dbReference type="Proteomes" id="UP000186308"/>
    </source>
</evidence>